<evidence type="ECO:0000256" key="1">
    <source>
        <dbReference type="ARBA" id="ARBA00001946"/>
    </source>
</evidence>
<dbReference type="InterPro" id="IPR020084">
    <property type="entry name" value="NUDIX_hydrolase_CS"/>
</dbReference>
<comment type="similarity">
    <text evidence="2 4">Belongs to the Nudix hydrolase family.</text>
</comment>
<dbReference type="SUPFAM" id="SSF55811">
    <property type="entry name" value="Nudix"/>
    <property type="match status" value="1"/>
</dbReference>
<dbReference type="PRINTS" id="PR00502">
    <property type="entry name" value="NUDIXFAMILY"/>
</dbReference>
<accession>A0A6J4KZ21</accession>
<reference evidence="6" key="1">
    <citation type="submission" date="2020-02" db="EMBL/GenBank/DDBJ databases">
        <authorList>
            <person name="Meier V. D."/>
        </authorList>
    </citation>
    <scope>NUCLEOTIDE SEQUENCE</scope>
    <source>
        <strain evidence="6">AVDCRST_MAG07</strain>
    </source>
</reference>
<evidence type="ECO:0000256" key="3">
    <source>
        <dbReference type="ARBA" id="ARBA00022801"/>
    </source>
</evidence>
<dbReference type="CDD" id="cd02883">
    <property type="entry name" value="NUDIX_Hydrolase"/>
    <property type="match status" value="1"/>
</dbReference>
<comment type="cofactor">
    <cofactor evidence="1">
        <name>Mg(2+)</name>
        <dbReference type="ChEBI" id="CHEBI:18420"/>
    </cofactor>
</comment>
<evidence type="ECO:0000256" key="2">
    <source>
        <dbReference type="ARBA" id="ARBA00005582"/>
    </source>
</evidence>
<protein>
    <recommendedName>
        <fullName evidence="5">Nudix hydrolase domain-containing protein</fullName>
    </recommendedName>
</protein>
<proteinExistence type="inferred from homology"/>
<organism evidence="6">
    <name type="scientific">uncultured Frankineae bacterium</name>
    <dbReference type="NCBI Taxonomy" id="437475"/>
    <lineage>
        <taxon>Bacteria</taxon>
        <taxon>Bacillati</taxon>
        <taxon>Actinomycetota</taxon>
        <taxon>Actinomycetes</taxon>
        <taxon>Frankiales</taxon>
        <taxon>environmental samples</taxon>
    </lineage>
</organism>
<dbReference type="Pfam" id="PF00293">
    <property type="entry name" value="NUDIX"/>
    <property type="match status" value="1"/>
</dbReference>
<evidence type="ECO:0000313" key="6">
    <source>
        <dbReference type="EMBL" id="CAA9318061.1"/>
    </source>
</evidence>
<name>A0A6J4KZ21_9ACTN</name>
<evidence type="ECO:0000256" key="4">
    <source>
        <dbReference type="RuleBase" id="RU003476"/>
    </source>
</evidence>
<feature type="domain" description="Nudix hydrolase" evidence="5">
    <location>
        <begin position="35"/>
        <end position="160"/>
    </location>
</feature>
<dbReference type="InterPro" id="IPR015797">
    <property type="entry name" value="NUDIX_hydrolase-like_dom_sf"/>
</dbReference>
<dbReference type="InterPro" id="IPR000086">
    <property type="entry name" value="NUDIX_hydrolase_dom"/>
</dbReference>
<sequence length="161" mass="16763">MSSSALVFCTACAARLDTSGQHPVCTGCGRTHFRDPKVGVGVVVHDAHGRLLLVRRGVGPGKGLWALPAGFVDADEDPRLAAARETREETGLQVEVGAVVDVYPTPGPSGASFFLAFRARVVGGELAAADDALDAAFFGLDELPELAFESTRDAARRAVAS</sequence>
<dbReference type="PROSITE" id="PS00893">
    <property type="entry name" value="NUDIX_BOX"/>
    <property type="match status" value="1"/>
</dbReference>
<dbReference type="InterPro" id="IPR020476">
    <property type="entry name" value="Nudix_hydrolase"/>
</dbReference>
<dbReference type="Gene3D" id="3.90.79.10">
    <property type="entry name" value="Nucleoside Triphosphate Pyrophosphohydrolase"/>
    <property type="match status" value="1"/>
</dbReference>
<evidence type="ECO:0000259" key="5">
    <source>
        <dbReference type="PROSITE" id="PS51462"/>
    </source>
</evidence>
<dbReference type="EMBL" id="CADCUB010000052">
    <property type="protein sequence ID" value="CAA9318061.1"/>
    <property type="molecule type" value="Genomic_DNA"/>
</dbReference>
<keyword evidence="3 4" id="KW-0378">Hydrolase</keyword>
<dbReference type="PROSITE" id="PS51462">
    <property type="entry name" value="NUDIX"/>
    <property type="match status" value="1"/>
</dbReference>
<dbReference type="PANTHER" id="PTHR43046">
    <property type="entry name" value="GDP-MANNOSE MANNOSYL HYDROLASE"/>
    <property type="match status" value="1"/>
</dbReference>
<dbReference type="PANTHER" id="PTHR43046:SF16">
    <property type="entry name" value="ADP-RIBOSE PYROPHOSPHATASE YJHB-RELATED"/>
    <property type="match status" value="1"/>
</dbReference>
<dbReference type="GO" id="GO:0016787">
    <property type="term" value="F:hydrolase activity"/>
    <property type="evidence" value="ECO:0007669"/>
    <property type="project" value="UniProtKB-KW"/>
</dbReference>
<gene>
    <name evidence="6" type="ORF">AVDCRST_MAG07-1604</name>
</gene>
<dbReference type="AlphaFoldDB" id="A0A6J4KZ21"/>